<comment type="similarity">
    <text evidence="2">Belongs to the FAD-binding monooxygenase family.</text>
</comment>
<evidence type="ECO:0000259" key="8">
    <source>
        <dbReference type="Pfam" id="PF07992"/>
    </source>
</evidence>
<dbReference type="RefSeq" id="XP_016626206.1">
    <property type="nucleotide sequence ID" value="XM_016782724.1"/>
</dbReference>
<dbReference type="PANTHER" id="PTHR43098">
    <property type="entry name" value="L-ORNITHINE N(5)-MONOOXYGENASE-RELATED"/>
    <property type="match status" value="1"/>
</dbReference>
<dbReference type="InterPro" id="IPR023753">
    <property type="entry name" value="FAD/NAD-binding_dom"/>
</dbReference>
<dbReference type="VEuPathDB" id="FungiDB:Z520_12237"/>
<dbReference type="OrthoDB" id="66881at2759"/>
<dbReference type="InterPro" id="IPR036188">
    <property type="entry name" value="FAD/NAD-bd_sf"/>
</dbReference>
<dbReference type="EMBL" id="KN848111">
    <property type="protein sequence ID" value="KIX92083.1"/>
    <property type="molecule type" value="Genomic_DNA"/>
</dbReference>
<dbReference type="PRINTS" id="PR00411">
    <property type="entry name" value="PNDRDTASEI"/>
</dbReference>
<accession>A0A0D2K6U6</accession>
<dbReference type="SUPFAM" id="SSF51905">
    <property type="entry name" value="FAD/NAD(P)-binding domain"/>
    <property type="match status" value="1"/>
</dbReference>
<proteinExistence type="inferred from homology"/>
<reference evidence="9 10" key="1">
    <citation type="submission" date="2015-01" db="EMBL/GenBank/DDBJ databases">
        <title>The Genome Sequence of Fonsecaea multimorphosa CBS 102226.</title>
        <authorList>
            <consortium name="The Broad Institute Genomics Platform"/>
            <person name="Cuomo C."/>
            <person name="de Hoog S."/>
            <person name="Gorbushina A."/>
            <person name="Stielow B."/>
            <person name="Teixiera M."/>
            <person name="Abouelleil A."/>
            <person name="Chapman S.B."/>
            <person name="Priest M."/>
            <person name="Young S.K."/>
            <person name="Wortman J."/>
            <person name="Nusbaum C."/>
            <person name="Birren B."/>
        </authorList>
    </citation>
    <scope>NUCLEOTIDE SEQUENCE [LARGE SCALE GENOMIC DNA]</scope>
    <source>
        <strain evidence="9 10">CBS 102226</strain>
    </source>
</reference>
<evidence type="ECO:0000313" key="10">
    <source>
        <dbReference type="Proteomes" id="UP000053411"/>
    </source>
</evidence>
<dbReference type="InterPro" id="IPR050775">
    <property type="entry name" value="FAD-binding_Monooxygenases"/>
</dbReference>
<evidence type="ECO:0000256" key="4">
    <source>
        <dbReference type="ARBA" id="ARBA00022827"/>
    </source>
</evidence>
<evidence type="ECO:0000256" key="1">
    <source>
        <dbReference type="ARBA" id="ARBA00001974"/>
    </source>
</evidence>
<evidence type="ECO:0000256" key="5">
    <source>
        <dbReference type="ARBA" id="ARBA00022857"/>
    </source>
</evidence>
<comment type="cofactor">
    <cofactor evidence="1">
        <name>FAD</name>
        <dbReference type="ChEBI" id="CHEBI:57692"/>
    </cofactor>
</comment>
<evidence type="ECO:0000313" key="9">
    <source>
        <dbReference type="EMBL" id="KIX92083.1"/>
    </source>
</evidence>
<evidence type="ECO:0000256" key="6">
    <source>
        <dbReference type="ARBA" id="ARBA00023002"/>
    </source>
</evidence>
<evidence type="ECO:0000256" key="3">
    <source>
        <dbReference type="ARBA" id="ARBA00022630"/>
    </source>
</evidence>
<keyword evidence="10" id="KW-1185">Reference proteome</keyword>
<gene>
    <name evidence="9" type="ORF">Z520_12237</name>
</gene>
<sequence>MGSLDQGSTYDVLIVGAGFAGLYLLHRLRKLGFSVHLFEAGASLGGTWFWNCYPGARVDSEVPIYQFASEEVWRDWEWSERYPGWQEIQRYFKHVDRVWNLSPDISFNARVNSAHWCNGTRKWTITAGPDDGIGARSNFIIFCTGFAAKPYIPAIKGLSQFKGEAYHTAAWPTHEISLTDKRVGVIGTGASGVQVIQELGPIVSHLTVFQRTPNTALPMNQEVLDHDANQRIKKEYSKTLELSRNTFCGFLFDFAKEKTFDVPEDERLRFYETLWNKGGFNFWMGSYRDIVFDRSANNSSYDFWREKTISRIKDPWMAEKLAPKVAPHPFGTKRVSLERTYFEVFNQSNVDLIDLTENPIDEVTQEGVRTQDGIEHRLDVLVLATGFDSVSGGLTNIDIRGSHGTSVKEEWAQGVHTWLGLCTRGFPNLFFAYGPQAPTGFSNGPTTIETQAPWIVDLLLHMRQESYSAVEPTLDAQMRWKTHVNELGDAGLFSEAKSWYFGDNIPGKPREALNYMTGVPKYRKELEDCKSSGYSGFEFSRI</sequence>
<keyword evidence="3" id="KW-0285">Flavoprotein</keyword>
<evidence type="ECO:0000256" key="2">
    <source>
        <dbReference type="ARBA" id="ARBA00010139"/>
    </source>
</evidence>
<keyword evidence="6" id="KW-0560">Oxidoreductase</keyword>
<dbReference type="AlphaFoldDB" id="A0A0D2K6U6"/>
<dbReference type="Proteomes" id="UP000053411">
    <property type="component" value="Unassembled WGS sequence"/>
</dbReference>
<keyword evidence="5" id="KW-0521">NADP</keyword>
<protein>
    <recommendedName>
        <fullName evidence="8">FAD/NAD(P)-binding domain-containing protein</fullName>
    </recommendedName>
</protein>
<dbReference type="Gene3D" id="3.50.50.60">
    <property type="entry name" value="FAD/NAD(P)-binding domain"/>
    <property type="match status" value="2"/>
</dbReference>
<dbReference type="Pfam" id="PF07992">
    <property type="entry name" value="Pyr_redox_2"/>
    <property type="match status" value="1"/>
</dbReference>
<organism evidence="9 10">
    <name type="scientific">Fonsecaea multimorphosa CBS 102226</name>
    <dbReference type="NCBI Taxonomy" id="1442371"/>
    <lineage>
        <taxon>Eukaryota</taxon>
        <taxon>Fungi</taxon>
        <taxon>Dikarya</taxon>
        <taxon>Ascomycota</taxon>
        <taxon>Pezizomycotina</taxon>
        <taxon>Eurotiomycetes</taxon>
        <taxon>Chaetothyriomycetidae</taxon>
        <taxon>Chaetothyriales</taxon>
        <taxon>Herpotrichiellaceae</taxon>
        <taxon>Fonsecaea</taxon>
    </lineage>
</organism>
<feature type="domain" description="FAD/NAD(P)-binding" evidence="8">
    <location>
        <begin position="10"/>
        <end position="230"/>
    </location>
</feature>
<evidence type="ECO:0000256" key="7">
    <source>
        <dbReference type="ARBA" id="ARBA00023033"/>
    </source>
</evidence>
<dbReference type="GeneID" id="27717983"/>
<keyword evidence="4" id="KW-0274">FAD</keyword>
<dbReference type="GO" id="GO:0004497">
    <property type="term" value="F:monooxygenase activity"/>
    <property type="evidence" value="ECO:0007669"/>
    <property type="project" value="UniProtKB-KW"/>
</dbReference>
<keyword evidence="7" id="KW-0503">Monooxygenase</keyword>
<dbReference type="PANTHER" id="PTHR43098:SF3">
    <property type="entry name" value="L-ORNITHINE N(5)-MONOOXYGENASE-RELATED"/>
    <property type="match status" value="1"/>
</dbReference>
<name>A0A0D2K6U6_9EURO</name>